<dbReference type="SUPFAM" id="SSF52499">
    <property type="entry name" value="Isochorismatase-like hydrolases"/>
    <property type="match status" value="1"/>
</dbReference>
<accession>A0A7X5LPE4</accession>
<dbReference type="Gene3D" id="3.40.50.850">
    <property type="entry name" value="Isochorismatase-like"/>
    <property type="match status" value="1"/>
</dbReference>
<keyword evidence="4" id="KW-1185">Reference proteome</keyword>
<proteinExistence type="predicted"/>
<dbReference type="InterPro" id="IPR050272">
    <property type="entry name" value="Isochorismatase-like_hydrls"/>
</dbReference>
<evidence type="ECO:0000313" key="4">
    <source>
        <dbReference type="Proteomes" id="UP000470213"/>
    </source>
</evidence>
<dbReference type="PANTHER" id="PTHR43540">
    <property type="entry name" value="PEROXYUREIDOACRYLATE/UREIDOACRYLATE AMIDOHYDROLASE-RELATED"/>
    <property type="match status" value="1"/>
</dbReference>
<feature type="domain" description="Isochorismatase-like" evidence="2">
    <location>
        <begin position="14"/>
        <end position="176"/>
    </location>
</feature>
<comment type="caution">
    <text evidence="3">The sequence shown here is derived from an EMBL/GenBank/DDBJ whole genome shotgun (WGS) entry which is preliminary data.</text>
</comment>
<protein>
    <submittedName>
        <fullName evidence="3">Isochorismatase family protein</fullName>
    </submittedName>
</protein>
<evidence type="ECO:0000259" key="2">
    <source>
        <dbReference type="Pfam" id="PF00857"/>
    </source>
</evidence>
<dbReference type="EMBL" id="JAAAWN010000040">
    <property type="protein sequence ID" value="NDV93111.1"/>
    <property type="molecule type" value="Genomic_DNA"/>
</dbReference>
<dbReference type="InterPro" id="IPR036380">
    <property type="entry name" value="Isochorismatase-like_sf"/>
</dbReference>
<sequence>MKKPADFPDKSKVVLIIIDMINDLEFEDGDKMLPFALEAAHNIAEFKELLQQKSIPTIYVNDNFGKWRSDFRQLVKHVLEDNVRGEAVAKILQPIDDDYFVIKARHSGFFGTTLETLLQHLGAETLILSGLTADMCVQFTAQDAHMRQFNVIVPPDLVVCANQNTKRIALSQMAETCKAETPLSSNINLEEYL</sequence>
<dbReference type="CDD" id="cd00431">
    <property type="entry name" value="cysteine_hydrolases"/>
    <property type="match status" value="1"/>
</dbReference>
<evidence type="ECO:0000313" key="3">
    <source>
        <dbReference type="EMBL" id="NDV93111.1"/>
    </source>
</evidence>
<dbReference type="Proteomes" id="UP000470213">
    <property type="component" value="Unassembled WGS sequence"/>
</dbReference>
<dbReference type="GO" id="GO:0016787">
    <property type="term" value="F:hydrolase activity"/>
    <property type="evidence" value="ECO:0007669"/>
    <property type="project" value="UniProtKB-KW"/>
</dbReference>
<dbReference type="AlphaFoldDB" id="A0A7X5LPE4"/>
<dbReference type="InterPro" id="IPR000868">
    <property type="entry name" value="Isochorismatase-like_dom"/>
</dbReference>
<name>A0A7X5LPE4_9ALTE</name>
<keyword evidence="1" id="KW-0378">Hydrolase</keyword>
<dbReference type="PANTHER" id="PTHR43540:SF6">
    <property type="entry name" value="ISOCHORISMATASE-LIKE DOMAIN-CONTAINING PROTEIN"/>
    <property type="match status" value="1"/>
</dbReference>
<reference evidence="3 4" key="1">
    <citation type="submission" date="2020-01" db="EMBL/GenBank/DDBJ databases">
        <authorList>
            <person name="Chen J."/>
            <person name="Zhu S."/>
            <person name="Yang J."/>
        </authorList>
    </citation>
    <scope>NUCLEOTIDE SEQUENCE [LARGE SCALE GENOMIC DNA]</scope>
    <source>
        <strain evidence="3 4">345S023</strain>
    </source>
</reference>
<evidence type="ECO:0000256" key="1">
    <source>
        <dbReference type="ARBA" id="ARBA00022801"/>
    </source>
</evidence>
<organism evidence="3 4">
    <name type="scientific">Alteromonas profundi</name>
    <dbReference type="NCBI Taxonomy" id="2696062"/>
    <lineage>
        <taxon>Bacteria</taxon>
        <taxon>Pseudomonadati</taxon>
        <taxon>Pseudomonadota</taxon>
        <taxon>Gammaproteobacteria</taxon>
        <taxon>Alteromonadales</taxon>
        <taxon>Alteromonadaceae</taxon>
        <taxon>Alteromonas/Salinimonas group</taxon>
        <taxon>Alteromonas</taxon>
    </lineage>
</organism>
<dbReference type="RefSeq" id="WP_163088472.1">
    <property type="nucleotide sequence ID" value="NZ_JAAAWN010000040.1"/>
</dbReference>
<dbReference type="Pfam" id="PF00857">
    <property type="entry name" value="Isochorismatase"/>
    <property type="match status" value="1"/>
</dbReference>
<gene>
    <name evidence="3" type="ORF">GTH32_18235</name>
</gene>